<dbReference type="GO" id="GO:0005524">
    <property type="term" value="F:ATP binding"/>
    <property type="evidence" value="ECO:0007669"/>
    <property type="project" value="UniProtKB-UniRule"/>
</dbReference>
<keyword evidence="5" id="KW-0067">ATP-binding</keyword>
<feature type="binding site" evidence="5">
    <location>
        <position position="610"/>
    </location>
    <ligand>
        <name>ATP</name>
        <dbReference type="ChEBI" id="CHEBI:30616"/>
    </ligand>
</feature>
<evidence type="ECO:0000256" key="2">
    <source>
        <dbReference type="ARBA" id="ARBA00022454"/>
    </source>
</evidence>
<dbReference type="AlphaFoldDB" id="A0AAV5WBX9"/>
<dbReference type="PANTHER" id="PTHR14030:SF4">
    <property type="entry name" value="BUB1 KINASE, ISOFORM A-RELATED"/>
    <property type="match status" value="1"/>
</dbReference>
<keyword evidence="8" id="KW-1185">Reference proteome</keyword>
<evidence type="ECO:0000313" key="7">
    <source>
        <dbReference type="EMBL" id="GMT28326.1"/>
    </source>
</evidence>
<evidence type="ECO:0000259" key="6">
    <source>
        <dbReference type="PROSITE" id="PS50011"/>
    </source>
</evidence>
<dbReference type="InterPro" id="IPR011009">
    <property type="entry name" value="Kinase-like_dom_sf"/>
</dbReference>
<evidence type="ECO:0000256" key="3">
    <source>
        <dbReference type="ARBA" id="ARBA00022838"/>
    </source>
</evidence>
<feature type="domain" description="Protein kinase" evidence="6">
    <location>
        <begin position="582"/>
        <end position="867"/>
    </location>
</feature>
<dbReference type="SMART" id="SM00220">
    <property type="entry name" value="S_TKc"/>
    <property type="match status" value="1"/>
</dbReference>
<organism evidence="7 8">
    <name type="scientific">Pristionchus fissidentatus</name>
    <dbReference type="NCBI Taxonomy" id="1538716"/>
    <lineage>
        <taxon>Eukaryota</taxon>
        <taxon>Metazoa</taxon>
        <taxon>Ecdysozoa</taxon>
        <taxon>Nematoda</taxon>
        <taxon>Chromadorea</taxon>
        <taxon>Rhabditida</taxon>
        <taxon>Rhabditina</taxon>
        <taxon>Diplogasteromorpha</taxon>
        <taxon>Diplogasteroidea</taxon>
        <taxon>Neodiplogasteridae</taxon>
        <taxon>Pristionchus</taxon>
    </lineage>
</organism>
<keyword evidence="5" id="KW-0547">Nucleotide-binding</keyword>
<evidence type="ECO:0000256" key="5">
    <source>
        <dbReference type="PROSITE-ProRule" id="PRU10141"/>
    </source>
</evidence>
<dbReference type="InterPro" id="IPR015661">
    <property type="entry name" value="Bub1/Mad3"/>
</dbReference>
<proteinExistence type="predicted"/>
<evidence type="ECO:0000313" key="8">
    <source>
        <dbReference type="Proteomes" id="UP001432322"/>
    </source>
</evidence>
<dbReference type="GO" id="GO:0004672">
    <property type="term" value="F:protein kinase activity"/>
    <property type="evidence" value="ECO:0007669"/>
    <property type="project" value="InterPro"/>
</dbReference>
<evidence type="ECO:0000256" key="1">
    <source>
        <dbReference type="ARBA" id="ARBA00004629"/>
    </source>
</evidence>
<dbReference type="InterPro" id="IPR017441">
    <property type="entry name" value="Protein_kinase_ATP_BS"/>
</dbReference>
<dbReference type="GO" id="GO:0032991">
    <property type="term" value="C:protein-containing complex"/>
    <property type="evidence" value="ECO:0007669"/>
    <property type="project" value="UniProtKB-ARBA"/>
</dbReference>
<reference evidence="7" key="1">
    <citation type="submission" date="2023-10" db="EMBL/GenBank/DDBJ databases">
        <title>Genome assembly of Pristionchus species.</title>
        <authorList>
            <person name="Yoshida K."/>
            <person name="Sommer R.J."/>
        </authorList>
    </citation>
    <scope>NUCLEOTIDE SEQUENCE</scope>
    <source>
        <strain evidence="7">RS5133</strain>
    </source>
</reference>
<comment type="subcellular location">
    <subcellularLocation>
        <location evidence="1">Chromosome</location>
        <location evidence="1">Centromere</location>
        <location evidence="1">Kinetochore</location>
    </subcellularLocation>
</comment>
<dbReference type="PROSITE" id="PS50011">
    <property type="entry name" value="PROTEIN_KINASE_DOM"/>
    <property type="match status" value="1"/>
</dbReference>
<dbReference type="GO" id="GO:0005634">
    <property type="term" value="C:nucleus"/>
    <property type="evidence" value="ECO:0007669"/>
    <property type="project" value="TreeGrafter"/>
</dbReference>
<dbReference type="PANTHER" id="PTHR14030">
    <property type="entry name" value="MITOTIC CHECKPOINT SERINE/THREONINE-PROTEIN KINASE BUB1"/>
    <property type="match status" value="1"/>
</dbReference>
<dbReference type="InterPro" id="IPR000719">
    <property type="entry name" value="Prot_kinase_dom"/>
</dbReference>
<dbReference type="EMBL" id="BTSY01000005">
    <property type="protein sequence ID" value="GMT28326.1"/>
    <property type="molecule type" value="Genomic_DNA"/>
</dbReference>
<dbReference type="Pfam" id="PF00069">
    <property type="entry name" value="Pkinase"/>
    <property type="match status" value="1"/>
</dbReference>
<dbReference type="Gene3D" id="1.10.510.10">
    <property type="entry name" value="Transferase(Phosphotransferase) domain 1"/>
    <property type="match status" value="1"/>
</dbReference>
<protein>
    <recommendedName>
        <fullName evidence="6">Protein kinase domain-containing protein</fullName>
    </recommendedName>
</protein>
<dbReference type="GO" id="GO:0051754">
    <property type="term" value="P:meiotic sister chromatid cohesion, centromeric"/>
    <property type="evidence" value="ECO:0007669"/>
    <property type="project" value="TreeGrafter"/>
</dbReference>
<feature type="non-terminal residue" evidence="7">
    <location>
        <position position="1"/>
    </location>
</feature>
<dbReference type="PROSITE" id="PS00107">
    <property type="entry name" value="PROTEIN_KINASE_ATP"/>
    <property type="match status" value="1"/>
</dbReference>
<dbReference type="SUPFAM" id="SSF56112">
    <property type="entry name" value="Protein kinase-like (PK-like)"/>
    <property type="match status" value="1"/>
</dbReference>
<keyword evidence="4" id="KW-0137">Centromere</keyword>
<dbReference type="GO" id="GO:0007094">
    <property type="term" value="P:mitotic spindle assembly checkpoint signaling"/>
    <property type="evidence" value="ECO:0007669"/>
    <property type="project" value="InterPro"/>
</dbReference>
<comment type="caution">
    <text evidence="7">The sequence shown here is derived from an EMBL/GenBank/DDBJ whole genome shotgun (WGS) entry which is preliminary data.</text>
</comment>
<name>A0AAV5WBX9_9BILA</name>
<gene>
    <name evidence="7" type="ORF">PFISCL1PPCAC_19623</name>
</gene>
<accession>A0AAV5WBX9</accession>
<evidence type="ECO:0000256" key="4">
    <source>
        <dbReference type="ARBA" id="ARBA00023328"/>
    </source>
</evidence>
<keyword evidence="2" id="KW-0158">Chromosome</keyword>
<keyword evidence="3" id="KW-0995">Kinetochore</keyword>
<dbReference type="Proteomes" id="UP001432322">
    <property type="component" value="Unassembled WGS sequence"/>
</dbReference>
<dbReference type="GO" id="GO:0000776">
    <property type="term" value="C:kinetochore"/>
    <property type="evidence" value="ECO:0007669"/>
    <property type="project" value="UniProtKB-KW"/>
</dbReference>
<sequence>TPRGMSHVAQDGREISHKKVFEDVVNNALLTKDNDQAINFACTQLECMYQFTKSTSEVRWMCTLAVDKFYNSKRFRGNEHVLRVFQVLVRISQKMGAPGIYARIEDDGYFRNSFKFHILWGESAAAMKNVAKFKDIWTLARQRIPNKANVDGAFKEVASLEFPEVSSWFDDEEHDKTLNVFASSTKSRRRSVALLERAAIPTVNTLPAPATKTIQLMSKTNPLRRVAIDRDDGYLGISLEEYRVAAADDLADMEITMMHPIEEQPEMEMEEEEKEKEEDVQMKKARIYSPVRQPLAPKQEVVSAPSPLVAHTSFTSNFYNKARDAFSETMKVEEIVTSPIDKQSNATYEVEKTASTTSLSSLTTPTAAHESFAIFIDDDHKEEEKPVVLPPPVVPRPRGLSARQTPVTYDDDLFEDEPTVAGLGRGKKDRFLTSTPAVKGFERESAEDFWNEQPSSGSGMDDLDLSAIDKESGEKKEMKPMETVTMGGGGFARKRKSIAVFAGDKARSSLLPKGAPPPEKEIENALQTMKIGGEEGKINPWDREIRGAIMKQCSIPVNRHDLPGSIKQPRNGQTMELGGEQFTLDKMIGEGGFAKVFLCKNEKNEELAMKYETPSCEWEVYILEALRKRIRNTAVMESLMQVTDAFIYQNCSLILSEYLPMGTLLQSANTNTDPHWSIVVFLGMQMARVLKDVHNANIVHGDAKPDNWMIIEKINEDASIDELLDSRCLRLIDWGRAIDMKALGGRSLYGRAGTEQFDCIEMCEGRPWTYHPDLYAFCATIYVLHTKEYMNVTNTNGRYAPVKGFKRRLSTVSLWSEIFDECFNIPPSSPLPSWDIIYNKLKGYFVENMDKSAWKEAVRKFNKSLLA</sequence>